<dbReference type="EMBL" id="UOGF01000081">
    <property type="protein sequence ID" value="VAX32077.1"/>
    <property type="molecule type" value="Genomic_DNA"/>
</dbReference>
<dbReference type="AlphaFoldDB" id="A0A3B1DTV9"/>
<gene>
    <name evidence="1" type="ORF">MNBD_NITROSPIRAE01-1885</name>
</gene>
<organism evidence="1">
    <name type="scientific">hydrothermal vent metagenome</name>
    <dbReference type="NCBI Taxonomy" id="652676"/>
    <lineage>
        <taxon>unclassified sequences</taxon>
        <taxon>metagenomes</taxon>
        <taxon>ecological metagenomes</taxon>
    </lineage>
</organism>
<evidence type="ECO:0008006" key="2">
    <source>
        <dbReference type="Google" id="ProtNLM"/>
    </source>
</evidence>
<name>A0A3B1DTV9_9ZZZZ</name>
<reference evidence="1" key="1">
    <citation type="submission" date="2018-06" db="EMBL/GenBank/DDBJ databases">
        <authorList>
            <person name="Zhirakovskaya E."/>
        </authorList>
    </citation>
    <scope>NUCLEOTIDE SEQUENCE</scope>
</reference>
<accession>A0A3B1DTV9</accession>
<proteinExistence type="predicted"/>
<sequence>MKMKMKIAIVNMLSIFIMIGVLPLHLQAGSVPFELVIKVNEQGFFDANGKALGERVEIPKEQKIKLIFEHVGKPEEEHEFVLLFDSDEEISSGMISSSNPNADIVFRTGEEGELYDVFCVVVDCDGMEHLIDLILVAT</sequence>
<evidence type="ECO:0000313" key="1">
    <source>
        <dbReference type="EMBL" id="VAX32077.1"/>
    </source>
</evidence>
<protein>
    <recommendedName>
        <fullName evidence="2">EfeO-type cupredoxin-like domain-containing protein</fullName>
    </recommendedName>
</protein>